<proteinExistence type="predicted"/>
<name>A0A843UNU6_COLES</name>
<dbReference type="PANTHER" id="PTHR47584">
    <property type="match status" value="1"/>
</dbReference>
<dbReference type="AlphaFoldDB" id="A0A843UNU6"/>
<comment type="caution">
    <text evidence="4">The sequence shown here is derived from an EMBL/GenBank/DDBJ whole genome shotgun (WGS) entry which is preliminary data.</text>
</comment>
<reference evidence="4" key="1">
    <citation type="submission" date="2017-07" db="EMBL/GenBank/DDBJ databases">
        <title>Taro Niue Genome Assembly and Annotation.</title>
        <authorList>
            <person name="Atibalentja N."/>
            <person name="Keating K."/>
            <person name="Fields C.J."/>
        </authorList>
    </citation>
    <scope>NUCLEOTIDE SEQUENCE</scope>
    <source>
        <strain evidence="4">Niue_2</strain>
        <tissue evidence="4">Leaf</tissue>
    </source>
</reference>
<dbReference type="OrthoDB" id="694532at2759"/>
<feature type="domain" description="Myb/SANT-like" evidence="2">
    <location>
        <begin position="84"/>
        <end position="165"/>
    </location>
</feature>
<evidence type="ECO:0000256" key="1">
    <source>
        <dbReference type="SAM" id="MobiDB-lite"/>
    </source>
</evidence>
<evidence type="ECO:0000313" key="4">
    <source>
        <dbReference type="EMBL" id="MQL84057.1"/>
    </source>
</evidence>
<organism evidence="4 5">
    <name type="scientific">Colocasia esculenta</name>
    <name type="common">Wild taro</name>
    <name type="synonym">Arum esculentum</name>
    <dbReference type="NCBI Taxonomy" id="4460"/>
    <lineage>
        <taxon>Eukaryota</taxon>
        <taxon>Viridiplantae</taxon>
        <taxon>Streptophyta</taxon>
        <taxon>Embryophyta</taxon>
        <taxon>Tracheophyta</taxon>
        <taxon>Spermatophyta</taxon>
        <taxon>Magnoliopsida</taxon>
        <taxon>Liliopsida</taxon>
        <taxon>Araceae</taxon>
        <taxon>Aroideae</taxon>
        <taxon>Colocasieae</taxon>
        <taxon>Colocasia</taxon>
    </lineage>
</organism>
<dbReference type="Pfam" id="PF26138">
    <property type="entry name" value="DUF8040"/>
    <property type="match status" value="1"/>
</dbReference>
<dbReference type="InterPro" id="IPR058353">
    <property type="entry name" value="DUF8040"/>
</dbReference>
<dbReference type="EMBL" id="NMUH01000736">
    <property type="protein sequence ID" value="MQL84057.1"/>
    <property type="molecule type" value="Genomic_DNA"/>
</dbReference>
<gene>
    <name evidence="4" type="ORF">Taro_016552</name>
</gene>
<evidence type="ECO:0008006" key="6">
    <source>
        <dbReference type="Google" id="ProtNLM"/>
    </source>
</evidence>
<accession>A0A843UNU6</accession>
<dbReference type="Proteomes" id="UP000652761">
    <property type="component" value="Unassembled WGS sequence"/>
</dbReference>
<dbReference type="Pfam" id="PF12776">
    <property type="entry name" value="Myb_DNA-bind_3"/>
    <property type="match status" value="1"/>
</dbReference>
<evidence type="ECO:0000259" key="3">
    <source>
        <dbReference type="Pfam" id="PF26138"/>
    </source>
</evidence>
<evidence type="ECO:0000313" key="5">
    <source>
        <dbReference type="Proteomes" id="UP000652761"/>
    </source>
</evidence>
<evidence type="ECO:0000259" key="2">
    <source>
        <dbReference type="Pfam" id="PF12776"/>
    </source>
</evidence>
<feature type="region of interest" description="Disordered" evidence="1">
    <location>
        <begin position="286"/>
        <end position="315"/>
    </location>
</feature>
<feature type="domain" description="DUF8040" evidence="3">
    <location>
        <begin position="439"/>
        <end position="487"/>
    </location>
</feature>
<sequence length="547" mass="62086">MPSLLERCAAIHTNRVPDVGVSSPPIPSLENSSYGSSSPNHEWYALLLFSRSQDSGAFSTSTESLVFNKRVAKGKEPTRPQGPNWEKHQDRVLVDIVMKEADKTNNRQGNFTVHSWQDILREFNAQLKIDMTKTQLKGQWCNLKSKFQLYKKLMKLSGCGWDDVNHVPIPGYPGAWDEAIKYKHLTTPNRLDFQGNPGLGKIKMKPLPLYQEMSYVCGGTSYTGDHADGTVRRKTNENEKLHKSTGNHVQQFLDVLTSPTNKKMPLMNPDFMETSNHDFVSLMNTSPNDQHQNHQPVTPGVQSTPCTQADEGTSVPNRRLSIGKEKKERGKRIDKETMREWTASYNERNALLESLKTLCRGPATQENAMPTPSMKDYTDVMKSTLNLPRLVYLNALDLFKDPNFLDEVLDLLLDDEDVYNATTEAIFQQIQRDMENVVPRYLTANEQLAMFLYVAGHGVPMGALCEHFQHSSQTISHYVNKVTFALASLKYDFLLLPTNSQVLECHPHISGSKRYYPYFKDVIGAIDDTNIPAHIPVDNHPRFRNRK</sequence>
<dbReference type="InterPro" id="IPR045026">
    <property type="entry name" value="LIMYB"/>
</dbReference>
<dbReference type="PANTHER" id="PTHR47584:SF14">
    <property type="entry name" value="L10-INTERACTING MYB DOMAIN-CONTAINING PROTEIN-LIKE"/>
    <property type="match status" value="1"/>
</dbReference>
<protein>
    <recommendedName>
        <fullName evidence="6">Myb/SANT-like domain-containing protein</fullName>
    </recommendedName>
</protein>
<dbReference type="InterPro" id="IPR024752">
    <property type="entry name" value="Myb/SANT-like_dom"/>
</dbReference>
<keyword evidence="5" id="KW-1185">Reference proteome</keyword>